<keyword evidence="5" id="KW-1185">Reference proteome</keyword>
<evidence type="ECO:0000313" key="5">
    <source>
        <dbReference type="Proteomes" id="UP000654075"/>
    </source>
</evidence>
<gene>
    <name evidence="4" type="ORF">PGLA1383_LOCUS4851</name>
</gene>
<dbReference type="OrthoDB" id="4062651at2759"/>
<dbReference type="PROSITE" id="PS50011">
    <property type="entry name" value="PROTEIN_KINASE_DOM"/>
    <property type="match status" value="1"/>
</dbReference>
<evidence type="ECO:0000256" key="1">
    <source>
        <dbReference type="ARBA" id="ARBA00005843"/>
    </source>
</evidence>
<dbReference type="Pfam" id="PF12796">
    <property type="entry name" value="Ank_2"/>
    <property type="match status" value="1"/>
</dbReference>
<dbReference type="EMBL" id="CAJNNV010001846">
    <property type="protein sequence ID" value="CAE8585952.1"/>
    <property type="molecule type" value="Genomic_DNA"/>
</dbReference>
<dbReference type="AlphaFoldDB" id="A0A813DKB5"/>
<dbReference type="Gene3D" id="1.10.510.10">
    <property type="entry name" value="Transferase(Phosphotransferase) domain 1"/>
    <property type="match status" value="1"/>
</dbReference>
<dbReference type="SUPFAM" id="SSF56112">
    <property type="entry name" value="Protein kinase-like (PK-like)"/>
    <property type="match status" value="1"/>
</dbReference>
<dbReference type="InterPro" id="IPR008271">
    <property type="entry name" value="Ser/Thr_kinase_AS"/>
</dbReference>
<dbReference type="Proteomes" id="UP000654075">
    <property type="component" value="Unassembled WGS sequence"/>
</dbReference>
<proteinExistence type="inferred from homology"/>
<dbReference type="OMA" id="ECFRHEP"/>
<protein>
    <recommendedName>
        <fullName evidence="3">Protein kinase domain-containing protein</fullName>
    </recommendedName>
</protein>
<dbReference type="InterPro" id="IPR036770">
    <property type="entry name" value="Ankyrin_rpt-contain_sf"/>
</dbReference>
<evidence type="ECO:0000256" key="2">
    <source>
        <dbReference type="PROSITE-ProRule" id="PRU00023"/>
    </source>
</evidence>
<dbReference type="PIRSF" id="PIRSF000654">
    <property type="entry name" value="Integrin-linked_kinase"/>
    <property type="match status" value="1"/>
</dbReference>
<dbReference type="InterPro" id="IPR002110">
    <property type="entry name" value="Ankyrin_rpt"/>
</dbReference>
<sequence>MCQCWIPATHVERDITFDMSEDAEATRYAPRVFVKVVQQGSPSSTLPPISEEVVQQASPSSTLPRISEAALPDQRVMTMELNYAAGVGDASLVAKLLEARHDPSAGDYDERTPLHVAAGSGKGHEVMRLLIAARAGVNVLNKWGNTPLQLARLTKDWEAETLLVQSGAKIMKQRIQQQAEHAHWSLDRSEVHVGEELSKTLKSKVSLATWRGTTVVAKVALPSVTMHTMATNLKISKSLLDLAAAAYESEAEDMALQDELLQEIDILSSIRHPDLVMFLGACLEKTAPIMFITEYMSGGDLERYYMSKRNHNNGEPWHASSVTVMGWATAIARALSFLHNCHPPIVHRDLKPLNLLLDKNLELKVADFGISKMINEGGKTKEKYKMTGGIGSWLYMAPEVVRHQDYSEKVDIYSFALIMYFMSSGRTPFYEMGRDPELVLKEYIKGNEPRPKVSQCHVHLRQIISQAWSVDATERPSGQELTAMLVEASHSAEVGCACTVT</sequence>
<dbReference type="PROSITE" id="PS50297">
    <property type="entry name" value="ANK_REP_REGION"/>
    <property type="match status" value="1"/>
</dbReference>
<dbReference type="InterPro" id="IPR051681">
    <property type="entry name" value="Ser/Thr_Kinases-Pseudokinases"/>
</dbReference>
<dbReference type="InterPro" id="IPR001245">
    <property type="entry name" value="Ser-Thr/Tyr_kinase_cat_dom"/>
</dbReference>
<dbReference type="PANTHER" id="PTHR44329">
    <property type="entry name" value="SERINE/THREONINE-PROTEIN KINASE TNNI3K-RELATED"/>
    <property type="match status" value="1"/>
</dbReference>
<dbReference type="PROSITE" id="PS00108">
    <property type="entry name" value="PROTEIN_KINASE_ST"/>
    <property type="match status" value="1"/>
</dbReference>
<dbReference type="GO" id="GO:0004674">
    <property type="term" value="F:protein serine/threonine kinase activity"/>
    <property type="evidence" value="ECO:0007669"/>
    <property type="project" value="TreeGrafter"/>
</dbReference>
<keyword evidence="2" id="KW-0040">ANK repeat</keyword>
<dbReference type="Gene3D" id="3.30.200.20">
    <property type="entry name" value="Phosphorylase Kinase, domain 1"/>
    <property type="match status" value="1"/>
</dbReference>
<dbReference type="SUPFAM" id="SSF48403">
    <property type="entry name" value="Ankyrin repeat"/>
    <property type="match status" value="1"/>
</dbReference>
<accession>A0A813DKB5</accession>
<organism evidence="4 5">
    <name type="scientific">Polarella glacialis</name>
    <name type="common">Dinoflagellate</name>
    <dbReference type="NCBI Taxonomy" id="89957"/>
    <lineage>
        <taxon>Eukaryota</taxon>
        <taxon>Sar</taxon>
        <taxon>Alveolata</taxon>
        <taxon>Dinophyceae</taxon>
        <taxon>Suessiales</taxon>
        <taxon>Suessiaceae</taxon>
        <taxon>Polarella</taxon>
    </lineage>
</organism>
<dbReference type="InterPro" id="IPR011009">
    <property type="entry name" value="Kinase-like_dom_sf"/>
</dbReference>
<reference evidence="4" key="1">
    <citation type="submission" date="2021-02" db="EMBL/GenBank/DDBJ databases">
        <authorList>
            <person name="Dougan E. K."/>
            <person name="Rhodes N."/>
            <person name="Thang M."/>
            <person name="Chan C."/>
        </authorList>
    </citation>
    <scope>NUCLEOTIDE SEQUENCE</scope>
</reference>
<dbReference type="Pfam" id="PF07714">
    <property type="entry name" value="PK_Tyr_Ser-Thr"/>
    <property type="match status" value="1"/>
</dbReference>
<feature type="domain" description="Protein kinase" evidence="3">
    <location>
        <begin position="191"/>
        <end position="493"/>
    </location>
</feature>
<feature type="repeat" description="ANK" evidence="2">
    <location>
        <begin position="109"/>
        <end position="142"/>
    </location>
</feature>
<evidence type="ECO:0000259" key="3">
    <source>
        <dbReference type="PROSITE" id="PS50011"/>
    </source>
</evidence>
<evidence type="ECO:0000313" key="4">
    <source>
        <dbReference type="EMBL" id="CAE8585952.1"/>
    </source>
</evidence>
<dbReference type="Gene3D" id="1.25.40.20">
    <property type="entry name" value="Ankyrin repeat-containing domain"/>
    <property type="match status" value="1"/>
</dbReference>
<comment type="similarity">
    <text evidence="1">Belongs to the protein kinase superfamily. TKL Ser/Thr protein kinase family.</text>
</comment>
<dbReference type="GO" id="GO:0005524">
    <property type="term" value="F:ATP binding"/>
    <property type="evidence" value="ECO:0007669"/>
    <property type="project" value="InterPro"/>
</dbReference>
<name>A0A813DKB5_POLGL</name>
<dbReference type="PANTHER" id="PTHR44329:SF140">
    <property type="entry name" value="INACTIVE PROTEIN TYROSINE KINASE PTKL"/>
    <property type="match status" value="1"/>
</dbReference>
<comment type="caution">
    <text evidence="4">The sequence shown here is derived from an EMBL/GenBank/DDBJ whole genome shotgun (WGS) entry which is preliminary data.</text>
</comment>
<dbReference type="PROSITE" id="PS50088">
    <property type="entry name" value="ANK_REPEAT"/>
    <property type="match status" value="1"/>
</dbReference>
<dbReference type="InterPro" id="IPR000719">
    <property type="entry name" value="Prot_kinase_dom"/>
</dbReference>
<dbReference type="SMART" id="SM00220">
    <property type="entry name" value="S_TKc"/>
    <property type="match status" value="1"/>
</dbReference>